<keyword evidence="6" id="KW-1185">Reference proteome</keyword>
<sequence>MSTRVVEESIIGRSGEEASPPISPSMEGILPIRGVDADTGEVVAIPTTGLREAEDPFRVDVVRWATLDVPSIMVAKDMKLLRDAYRIPSDIELLLPDPNERACFPRMGFTALSLNAFVSGIRLPLHPFFRRILRAYGLAPTQVSPNGWDALPRCELSREIVDVIRYIYQAPHATRRYEFILNRHRCLIELGLMTMDKEKRPRPALARLSKHKPRALTASSSEEVRQKKVLEDMSRQGNKEAVEASKVIEVDDSTAPEGGCAASSEDIGHEYFRGGVLEDPPRLSQKPGGTEGGLYESKRRLRELIGTPGARIPDDVLRNMPFYPSMGAQPVKKYFQVGGVFFSWGFRGRAEASLASAIRAFAMQIKVLGEFRTRMQEQRRLSAAASKSDKEHKQALEGLQAALDSAHMAYEQLEADLKESNSNVLNLTKQLDNANVAQNAEALEVANTEEVLAG</sequence>
<feature type="domain" description="Exocyst complex component Sec10 N-terminal" evidence="4">
    <location>
        <begin position="357"/>
        <end position="437"/>
    </location>
</feature>
<proteinExistence type="predicted"/>
<feature type="region of interest" description="Disordered" evidence="2">
    <location>
        <begin position="276"/>
        <end position="296"/>
    </location>
</feature>
<feature type="region of interest" description="Disordered" evidence="2">
    <location>
        <begin position="201"/>
        <end position="225"/>
    </location>
</feature>
<dbReference type="Pfam" id="PF04195">
    <property type="entry name" value="Transposase_28"/>
    <property type="match status" value="1"/>
</dbReference>
<feature type="region of interest" description="Disordered" evidence="2">
    <location>
        <begin position="1"/>
        <end position="25"/>
    </location>
</feature>
<evidence type="ECO:0000256" key="2">
    <source>
        <dbReference type="SAM" id="MobiDB-lite"/>
    </source>
</evidence>
<reference evidence="6" key="1">
    <citation type="submission" date="2024-07" db="EMBL/GenBank/DDBJ databases">
        <title>Two chromosome-level genome assemblies of Korean endemic species Abeliophyllum distichum and Forsythia ovata (Oleaceae).</title>
        <authorList>
            <person name="Jang H."/>
        </authorList>
    </citation>
    <scope>NUCLEOTIDE SEQUENCE [LARGE SCALE GENOMIC DNA]</scope>
</reference>
<dbReference type="EMBL" id="JBFOLK010000009">
    <property type="protein sequence ID" value="KAL2485910.1"/>
    <property type="molecule type" value="Genomic_DNA"/>
</dbReference>
<evidence type="ECO:0000259" key="3">
    <source>
        <dbReference type="Pfam" id="PF04195"/>
    </source>
</evidence>
<dbReference type="Proteomes" id="UP001604336">
    <property type="component" value="Unassembled WGS sequence"/>
</dbReference>
<dbReference type="InterPro" id="IPR007321">
    <property type="entry name" value="Transposase_28"/>
</dbReference>
<keyword evidence="1" id="KW-0175">Coiled coil</keyword>
<gene>
    <name evidence="5" type="ORF">Adt_30666</name>
</gene>
<dbReference type="Pfam" id="PF20667">
    <property type="entry name" value="Sec10_N"/>
    <property type="match status" value="1"/>
</dbReference>
<feature type="coiled-coil region" evidence="1">
    <location>
        <begin position="396"/>
        <end position="437"/>
    </location>
</feature>
<organism evidence="5 6">
    <name type="scientific">Abeliophyllum distichum</name>
    <dbReference type="NCBI Taxonomy" id="126358"/>
    <lineage>
        <taxon>Eukaryota</taxon>
        <taxon>Viridiplantae</taxon>
        <taxon>Streptophyta</taxon>
        <taxon>Embryophyta</taxon>
        <taxon>Tracheophyta</taxon>
        <taxon>Spermatophyta</taxon>
        <taxon>Magnoliopsida</taxon>
        <taxon>eudicotyledons</taxon>
        <taxon>Gunneridae</taxon>
        <taxon>Pentapetalae</taxon>
        <taxon>asterids</taxon>
        <taxon>lamiids</taxon>
        <taxon>Lamiales</taxon>
        <taxon>Oleaceae</taxon>
        <taxon>Forsythieae</taxon>
        <taxon>Abeliophyllum</taxon>
    </lineage>
</organism>
<evidence type="ECO:0000256" key="1">
    <source>
        <dbReference type="SAM" id="Coils"/>
    </source>
</evidence>
<dbReference type="InterPro" id="IPR048625">
    <property type="entry name" value="Sec10_N"/>
</dbReference>
<evidence type="ECO:0000259" key="4">
    <source>
        <dbReference type="Pfam" id="PF20667"/>
    </source>
</evidence>
<evidence type="ECO:0000313" key="6">
    <source>
        <dbReference type="Proteomes" id="UP001604336"/>
    </source>
</evidence>
<protein>
    <submittedName>
        <fullName evidence="5">Uncharacterized protein</fullName>
    </submittedName>
</protein>
<dbReference type="AlphaFoldDB" id="A0ABD1RBW5"/>
<feature type="domain" description="Transposase (putative) gypsy type" evidence="3">
    <location>
        <begin position="114"/>
        <end position="151"/>
    </location>
</feature>
<name>A0ABD1RBW5_9LAMI</name>
<comment type="caution">
    <text evidence="5">The sequence shown here is derived from an EMBL/GenBank/DDBJ whole genome shotgun (WGS) entry which is preliminary data.</text>
</comment>
<evidence type="ECO:0000313" key="5">
    <source>
        <dbReference type="EMBL" id="KAL2485910.1"/>
    </source>
</evidence>
<accession>A0ABD1RBW5</accession>